<feature type="non-terminal residue" evidence="1">
    <location>
        <position position="1"/>
    </location>
</feature>
<gene>
    <name evidence="1" type="ORF">MKW98_019721</name>
</gene>
<sequence>YFFKIVTLLGTGAGNDSWRDIDIPEMDFWLGNDGYNAVSTNGFLNLLCRSDRKVLHIDVSKETYCTIEYPEGASKTSKLLEIEGSLCILDYMEQMDEFSFHVDNVSKGKFTL</sequence>
<feature type="non-terminal residue" evidence="1">
    <location>
        <position position="112"/>
    </location>
</feature>
<keyword evidence="2" id="KW-1185">Reference proteome</keyword>
<dbReference type="EMBL" id="JAJJMB010001902">
    <property type="protein sequence ID" value="KAI3954590.1"/>
    <property type="molecule type" value="Genomic_DNA"/>
</dbReference>
<proteinExistence type="predicted"/>
<organism evidence="1 2">
    <name type="scientific">Papaver atlanticum</name>
    <dbReference type="NCBI Taxonomy" id="357466"/>
    <lineage>
        <taxon>Eukaryota</taxon>
        <taxon>Viridiplantae</taxon>
        <taxon>Streptophyta</taxon>
        <taxon>Embryophyta</taxon>
        <taxon>Tracheophyta</taxon>
        <taxon>Spermatophyta</taxon>
        <taxon>Magnoliopsida</taxon>
        <taxon>Ranunculales</taxon>
        <taxon>Papaveraceae</taxon>
        <taxon>Papaveroideae</taxon>
        <taxon>Papaver</taxon>
    </lineage>
</organism>
<name>A0AAD4TCM4_9MAGN</name>
<evidence type="ECO:0008006" key="3">
    <source>
        <dbReference type="Google" id="ProtNLM"/>
    </source>
</evidence>
<dbReference type="AlphaFoldDB" id="A0AAD4TCM4"/>
<evidence type="ECO:0000313" key="2">
    <source>
        <dbReference type="Proteomes" id="UP001202328"/>
    </source>
</evidence>
<evidence type="ECO:0000313" key="1">
    <source>
        <dbReference type="EMBL" id="KAI3954590.1"/>
    </source>
</evidence>
<protein>
    <recommendedName>
        <fullName evidence="3">F-box protein</fullName>
    </recommendedName>
</protein>
<comment type="caution">
    <text evidence="1">The sequence shown here is derived from an EMBL/GenBank/DDBJ whole genome shotgun (WGS) entry which is preliminary data.</text>
</comment>
<dbReference type="Proteomes" id="UP001202328">
    <property type="component" value="Unassembled WGS sequence"/>
</dbReference>
<reference evidence="1" key="1">
    <citation type="submission" date="2022-04" db="EMBL/GenBank/DDBJ databases">
        <title>A functionally conserved STORR gene fusion in Papaver species that diverged 16.8 million years ago.</title>
        <authorList>
            <person name="Catania T."/>
        </authorList>
    </citation>
    <scope>NUCLEOTIDE SEQUENCE</scope>
    <source>
        <strain evidence="1">S-188037</strain>
    </source>
</reference>
<accession>A0AAD4TCM4</accession>